<evidence type="ECO:0000259" key="2">
    <source>
        <dbReference type="Pfam" id="PF07331"/>
    </source>
</evidence>
<name>A0ABW0TCL4_9HYPH</name>
<sequence length="163" mass="17341">MPTLHLIASLGVSAFLLGLSVVLAGPAFDLTGFGPRGGLHAGALPQFVVVVVAVLAVISAVSDLRRWWVTRTDASQQEEAFASPDQVLKVGGGVLALLALYVFAWRPLPFPVITIVFVALVSWIVAPPSARTPRGLTIIALTSVLFSLGVWLVFTYILKVPLR</sequence>
<organism evidence="3 4">
    <name type="scientific">Nitratireductor kimnyeongensis</name>
    <dbReference type="NCBI Taxonomy" id="430679"/>
    <lineage>
        <taxon>Bacteria</taxon>
        <taxon>Pseudomonadati</taxon>
        <taxon>Pseudomonadota</taxon>
        <taxon>Alphaproteobacteria</taxon>
        <taxon>Hyphomicrobiales</taxon>
        <taxon>Phyllobacteriaceae</taxon>
        <taxon>Nitratireductor</taxon>
    </lineage>
</organism>
<evidence type="ECO:0000256" key="1">
    <source>
        <dbReference type="SAM" id="Phobius"/>
    </source>
</evidence>
<keyword evidence="4" id="KW-1185">Reference proteome</keyword>
<dbReference type="Proteomes" id="UP001596107">
    <property type="component" value="Unassembled WGS sequence"/>
</dbReference>
<gene>
    <name evidence="3" type="ORF">ACFPOD_15390</name>
</gene>
<feature type="transmembrane region" description="Helical" evidence="1">
    <location>
        <begin position="138"/>
        <end position="158"/>
    </location>
</feature>
<keyword evidence="1" id="KW-0812">Transmembrane</keyword>
<evidence type="ECO:0000313" key="3">
    <source>
        <dbReference type="EMBL" id="MFC5586498.1"/>
    </source>
</evidence>
<feature type="domain" description="DUF1468" evidence="2">
    <location>
        <begin position="12"/>
        <end position="162"/>
    </location>
</feature>
<keyword evidence="1" id="KW-1133">Transmembrane helix</keyword>
<dbReference type="InterPro" id="IPR009936">
    <property type="entry name" value="DUF1468"/>
</dbReference>
<dbReference type="RefSeq" id="WP_223021917.1">
    <property type="nucleotide sequence ID" value="NZ_CP078143.1"/>
</dbReference>
<proteinExistence type="predicted"/>
<reference evidence="4" key="1">
    <citation type="journal article" date="2019" name="Int. J. Syst. Evol. Microbiol.">
        <title>The Global Catalogue of Microorganisms (GCM) 10K type strain sequencing project: providing services to taxonomists for standard genome sequencing and annotation.</title>
        <authorList>
            <consortium name="The Broad Institute Genomics Platform"/>
            <consortium name="The Broad Institute Genome Sequencing Center for Infectious Disease"/>
            <person name="Wu L."/>
            <person name="Ma J."/>
        </authorList>
    </citation>
    <scope>NUCLEOTIDE SEQUENCE [LARGE SCALE GENOMIC DNA]</scope>
    <source>
        <strain evidence="4">JCM 3366</strain>
    </source>
</reference>
<dbReference type="Pfam" id="PF07331">
    <property type="entry name" value="TctB"/>
    <property type="match status" value="1"/>
</dbReference>
<dbReference type="EMBL" id="JBHSNB010000003">
    <property type="protein sequence ID" value="MFC5586498.1"/>
    <property type="molecule type" value="Genomic_DNA"/>
</dbReference>
<keyword evidence="1" id="KW-0472">Membrane</keyword>
<accession>A0ABW0TCL4</accession>
<evidence type="ECO:0000313" key="4">
    <source>
        <dbReference type="Proteomes" id="UP001596107"/>
    </source>
</evidence>
<protein>
    <submittedName>
        <fullName evidence="3">Tripartite tricarboxylate transporter TctB family protein</fullName>
    </submittedName>
</protein>
<comment type="caution">
    <text evidence="3">The sequence shown here is derived from an EMBL/GenBank/DDBJ whole genome shotgun (WGS) entry which is preliminary data.</text>
</comment>
<feature type="transmembrane region" description="Helical" evidence="1">
    <location>
        <begin position="110"/>
        <end position="126"/>
    </location>
</feature>
<feature type="transmembrane region" description="Helical" evidence="1">
    <location>
        <begin position="40"/>
        <end position="61"/>
    </location>
</feature>